<comment type="caution">
    <text evidence="1">The sequence shown here is derived from an EMBL/GenBank/DDBJ whole genome shotgun (WGS) entry which is preliminary data.</text>
</comment>
<evidence type="ECO:0000313" key="1">
    <source>
        <dbReference type="EMBL" id="MPC90537.1"/>
    </source>
</evidence>
<reference evidence="1 2" key="1">
    <citation type="submission" date="2019-05" db="EMBL/GenBank/DDBJ databases">
        <title>Another draft genome of Portunus trituberculatus and its Hox gene families provides insights of decapod evolution.</title>
        <authorList>
            <person name="Jeong J.-H."/>
            <person name="Song I."/>
            <person name="Kim S."/>
            <person name="Choi T."/>
            <person name="Kim D."/>
            <person name="Ryu S."/>
            <person name="Kim W."/>
        </authorList>
    </citation>
    <scope>NUCLEOTIDE SEQUENCE [LARGE SCALE GENOMIC DNA]</scope>
    <source>
        <tissue evidence="1">Muscle</tissue>
    </source>
</reference>
<sequence>MTPGAEETTYWDYNGRKRWLPWTGYLIPMRTKLRLPPKAFQPGHPTIQYRTVPIGRSLQWVAPLVHW</sequence>
<protein>
    <submittedName>
        <fullName evidence="1">Uncharacterized protein</fullName>
    </submittedName>
</protein>
<gene>
    <name evidence="1" type="ORF">E2C01_085528</name>
</gene>
<name>A0A5B7JAR4_PORTR</name>
<evidence type="ECO:0000313" key="2">
    <source>
        <dbReference type="Proteomes" id="UP000324222"/>
    </source>
</evidence>
<dbReference type="EMBL" id="VSRR010084717">
    <property type="protein sequence ID" value="MPC90537.1"/>
    <property type="molecule type" value="Genomic_DNA"/>
</dbReference>
<accession>A0A5B7JAR4</accession>
<proteinExistence type="predicted"/>
<dbReference type="Proteomes" id="UP000324222">
    <property type="component" value="Unassembled WGS sequence"/>
</dbReference>
<keyword evidence="2" id="KW-1185">Reference proteome</keyword>
<dbReference type="AlphaFoldDB" id="A0A5B7JAR4"/>
<organism evidence="1 2">
    <name type="scientific">Portunus trituberculatus</name>
    <name type="common">Swimming crab</name>
    <name type="synonym">Neptunus trituberculatus</name>
    <dbReference type="NCBI Taxonomy" id="210409"/>
    <lineage>
        <taxon>Eukaryota</taxon>
        <taxon>Metazoa</taxon>
        <taxon>Ecdysozoa</taxon>
        <taxon>Arthropoda</taxon>
        <taxon>Crustacea</taxon>
        <taxon>Multicrustacea</taxon>
        <taxon>Malacostraca</taxon>
        <taxon>Eumalacostraca</taxon>
        <taxon>Eucarida</taxon>
        <taxon>Decapoda</taxon>
        <taxon>Pleocyemata</taxon>
        <taxon>Brachyura</taxon>
        <taxon>Eubrachyura</taxon>
        <taxon>Portunoidea</taxon>
        <taxon>Portunidae</taxon>
        <taxon>Portuninae</taxon>
        <taxon>Portunus</taxon>
    </lineage>
</organism>